<dbReference type="CDD" id="cd11308">
    <property type="entry name" value="Peptidase_M14NE-CP-C_like"/>
    <property type="match status" value="1"/>
</dbReference>
<dbReference type="InterPro" id="IPR050753">
    <property type="entry name" value="Peptidase_M14_domain"/>
</dbReference>
<dbReference type="InterPro" id="IPR008965">
    <property type="entry name" value="CBM2/CBM3_carb-bd_dom_sf"/>
</dbReference>
<proteinExistence type="predicted"/>
<name>A0A8A2U7G6_9EURY</name>
<dbReference type="PANTHER" id="PTHR11532">
    <property type="entry name" value="PROTEASE M14 CARBOXYPEPTIDASE"/>
    <property type="match status" value="1"/>
</dbReference>
<accession>A0A8A2U7G6</accession>
<sequence>MSSGAVPATERIQVQNDDPSQVVESVNDNEIATANDAITSFNDELQQKAGLVGADVENVEQVDPVEAESVSEAQAEVDRLRTDADDRQAAIFDRVVAVINQGGIADVDPEEVQSPADARDVADDLEAQGGLAETAAQSLRDAADIVETDIQPNLNSAADQLEALEEPEPAVGTVEGTVTDTDGEPVANATVAVGDEQTTTADDGSYALELESGEYTLEITADGYEDASENVSVEADSTATVDVALEATDDDGDEGDEDDSDEGSDEVATTVESVNENEVATANDAIGSFNDELQQKAGLVGADVENVEQVDPVEAESVSEAQAEADRLRAGADDRQAAIFDRVVAVINQGGIADVDPEEVQSPADARDVADDLEEQGGLAETAAQSLRDAADIVETDIQPNLNGAADQLEALEDDEPTPTVGTLEGTVTDEDGEPIANATVTVGDEQTTTADDGSYALELESGEYELSVSAEGYEDASENVTIETNSTTTVDLTLEADDSEKGSEVAETVESVNENEVATANDAIGSFNDELQQKAGLVGADVENVSEVDPVDAETVSEAQAEADRLRADADDRQAAIFDRVVAVINQGDIADVDPEEVQSPADARDVADDLEAQGGLAETAAQSLRDAADIVETDIQPNLNGAADQLEALEDDEQTPTVGTLEGTVTDTDGEPVANATVAVGDEQTTTADDGSYALELESGEYELTVSAEGYEDATENVTVEENSTVTVDVSLVRSDDTDSAVGTVEGTVTDEDGEPIAGATVSIDDKQTTTDDDGFYEFEIRPTVGTVDGTVTNAAGEPVGDVPITVGDKQTTSADDGSYVLEQGLDEYTLEVSSEGYGDTSETVTVVSGETTILDITVDEEDVEPSVGTVAGTITDAAGEPIVNATVTAEGLETTTADDGSYELELEPGNHTVTISAEGYQNVSEVVTVEADETNTVDVTLEKLEPTVGTLAGTVTDADGEAIANATVTVGDEQTTTADDGSYALELEEGDYTLEITADGYENATANVTVEADSTVTVDISLEDDSDEGSGSVAEVVESVNNNEIAAANDAIGSFNDQLQQKAGLVGADVENVEQVDPVDAQTVSEAQAEADRLRADADDRQAAIFDRVVAVINQGGIADVDPEEVQSPADARDVADDLEAQGGLAETAAQSLRDAADLVENDIQPDLNGAADQLEALEDDEPTPTVGTLEGTVTDEDGEPIANATVTVGDEQTTTDDNGSYVIDLEEGEYTLEITAGGYENATANVTVEADSTATVDVSLEDESDEGSEVAETVESVNENEIATANDAIGSFNDKLQQKAGLVGADVENVEQVDPVEAETVSEAQAEADRLRTDADDRQAAIFDRVVAVINQGGIADVDPEEVQSPADARDVADDLEAQGGLAETAAQSLRDAADLVENDIQPNLNGAADQLEALEDDEPTPTVGTLEGTVTDADGESIANATVVVGDEQTTTADDGSYALELESGEYALTVSAEGYEDASENVTVEADSTVTVDVSLEEDDGSEPAPSVGTVNGTVTDTDGEAIANAIVTVGGEQTTTADDGSYALELESGEYALTVSAEGYENATANVTVEADSTVTVDVSLEDESDEGSEVAETVESVNENEIATANDAIGSFNDELQQKAGLVGADVENVEQVDPVEAETVSEATEEADRLRADADDREAAIFDRVVAVINQGGIADIDPEEVQSPADARDVADDLEAQGGLAETAAQSLRDAADIVENDIQPNLNSAADQLEALEDDDPTPTVGTIEGTVSDTDSEPIANATVTVGDEQTTTDDNGSYAIDLEEGEYTLEVSADEYESTSETVTVDADGTTTVDVSLEGDDGGSDPAPSVGTVTGTVTDEDGEPIADATISADDETVTTADDGSYELELEDGEYTLEITADGYEDASETVSVDADTTVTVDVTLTETDDESDVDVIVDADIDEDSAAVGETVTVDTDIESATDNTTKISAHTLVVRYDSDALELEDIDRPHWQVIDIENEGLLIIAPNWAPPRQDDTPVDAFTAEFEVVDGAGDDATFEFESDASGVQSVIVEDDGYLWRTEMLDVEYDGASVTIEDGEETDAAELIADAGSAAQSGLAP</sequence>
<dbReference type="GO" id="GO:0030246">
    <property type="term" value="F:carbohydrate binding"/>
    <property type="evidence" value="ECO:0007669"/>
    <property type="project" value="InterPro"/>
</dbReference>
<feature type="region of interest" description="Disordered" evidence="1">
    <location>
        <begin position="1"/>
        <end position="22"/>
    </location>
</feature>
<feature type="region of interest" description="Disordered" evidence="1">
    <location>
        <begin position="221"/>
        <end position="277"/>
    </location>
</feature>
<dbReference type="GO" id="GO:0005615">
    <property type="term" value="C:extracellular space"/>
    <property type="evidence" value="ECO:0007669"/>
    <property type="project" value="TreeGrafter"/>
</dbReference>
<protein>
    <submittedName>
        <fullName evidence="2">Carboxypeptidase regulatory-like domain-containing protein</fullName>
    </submittedName>
</protein>
<feature type="compositionally biased region" description="Acidic residues" evidence="1">
    <location>
        <begin position="247"/>
        <end position="265"/>
    </location>
</feature>
<feature type="region of interest" description="Disordered" evidence="1">
    <location>
        <begin position="1744"/>
        <end position="1765"/>
    </location>
</feature>
<keyword evidence="3" id="KW-1185">Reference proteome</keyword>
<feature type="compositionally biased region" description="Polar residues" evidence="1">
    <location>
        <begin position="229"/>
        <end position="240"/>
    </location>
</feature>
<evidence type="ECO:0000313" key="2">
    <source>
        <dbReference type="EMBL" id="QSW84759.1"/>
    </source>
</evidence>
<dbReference type="GO" id="GO:0016485">
    <property type="term" value="P:protein processing"/>
    <property type="evidence" value="ECO:0007669"/>
    <property type="project" value="TreeGrafter"/>
</dbReference>
<evidence type="ECO:0000256" key="1">
    <source>
        <dbReference type="SAM" id="MobiDB-lite"/>
    </source>
</evidence>
<dbReference type="Proteomes" id="UP000663191">
    <property type="component" value="Chromosome"/>
</dbReference>
<feature type="compositionally biased region" description="Polar residues" evidence="1">
    <location>
        <begin position="12"/>
        <end position="22"/>
    </location>
</feature>
<feature type="region of interest" description="Disordered" evidence="1">
    <location>
        <begin position="402"/>
        <end position="421"/>
    </location>
</feature>
<organism evidence="2 3">
    <name type="scientific">Natrinema longum</name>
    <dbReference type="NCBI Taxonomy" id="370324"/>
    <lineage>
        <taxon>Archaea</taxon>
        <taxon>Methanobacteriati</taxon>
        <taxon>Methanobacteriota</taxon>
        <taxon>Stenosarchaea group</taxon>
        <taxon>Halobacteria</taxon>
        <taxon>Halobacteriales</taxon>
        <taxon>Natrialbaceae</taxon>
        <taxon>Natrinema</taxon>
    </lineage>
</organism>
<evidence type="ECO:0000313" key="3">
    <source>
        <dbReference type="Proteomes" id="UP000663191"/>
    </source>
</evidence>
<dbReference type="PANTHER" id="PTHR11532:SF57">
    <property type="entry name" value="CARBOXYPEPTIDASE D, B"/>
    <property type="match status" value="1"/>
</dbReference>
<dbReference type="InterPro" id="IPR013784">
    <property type="entry name" value="Carb-bd-like_fold"/>
</dbReference>
<dbReference type="RefSeq" id="WP_207269977.1">
    <property type="nucleotide sequence ID" value="NZ_CP071463.1"/>
</dbReference>
<dbReference type="OrthoDB" id="178051at2157"/>
<dbReference type="Gene3D" id="2.60.40.1120">
    <property type="entry name" value="Carboxypeptidase-like, regulatory domain"/>
    <property type="match status" value="12"/>
</dbReference>
<keyword evidence="2" id="KW-0121">Carboxypeptidase</keyword>
<dbReference type="GeneID" id="63185097"/>
<dbReference type="InterPro" id="IPR008969">
    <property type="entry name" value="CarboxyPept-like_regulatory"/>
</dbReference>
<dbReference type="SUPFAM" id="SSF49384">
    <property type="entry name" value="Carbohydrate-binding domain"/>
    <property type="match status" value="1"/>
</dbReference>
<dbReference type="SUPFAM" id="SSF49452">
    <property type="entry name" value="Starch-binding domain-like"/>
    <property type="match status" value="3"/>
</dbReference>
<dbReference type="GO" id="GO:0006518">
    <property type="term" value="P:peptide metabolic process"/>
    <property type="evidence" value="ECO:0007669"/>
    <property type="project" value="TreeGrafter"/>
</dbReference>
<keyword evidence="2" id="KW-0645">Protease</keyword>
<reference evidence="2 3" key="1">
    <citation type="journal article" date="2006" name="Int. J. Syst. Evol. Microbiol.">
        <title>Haloterrigena longa sp. nov. and Haloterrigena limicola sp. nov., extremely halophilic archaea isolated from a salt lake.</title>
        <authorList>
            <person name="Cui H.L."/>
            <person name="Tohty D."/>
            <person name="Zhou P.J."/>
            <person name="Liu S.J."/>
        </authorList>
    </citation>
    <scope>NUCLEOTIDE SEQUENCE [LARGE SCALE GENOMIC DNA]</scope>
    <source>
        <strain evidence="2 3">ABH32</strain>
    </source>
</reference>
<dbReference type="GO" id="GO:0004181">
    <property type="term" value="F:metallocarboxypeptidase activity"/>
    <property type="evidence" value="ECO:0007669"/>
    <property type="project" value="TreeGrafter"/>
</dbReference>
<gene>
    <name evidence="2" type="ORF">J0X27_15095</name>
</gene>
<dbReference type="KEGG" id="hlo:J0X27_15095"/>
<keyword evidence="2" id="KW-0378">Hydrolase</keyword>
<dbReference type="EMBL" id="CP071463">
    <property type="protein sequence ID" value="QSW84759.1"/>
    <property type="molecule type" value="Genomic_DNA"/>
</dbReference>
<dbReference type="Pfam" id="PF13620">
    <property type="entry name" value="CarboxypepD_reg"/>
    <property type="match status" value="12"/>
</dbReference>
<dbReference type="SUPFAM" id="SSF49464">
    <property type="entry name" value="Carboxypeptidase regulatory domain-like"/>
    <property type="match status" value="9"/>
</dbReference>